<dbReference type="Proteomes" id="UP000178612">
    <property type="component" value="Unassembled WGS sequence"/>
</dbReference>
<feature type="transmembrane region" description="Helical" evidence="1">
    <location>
        <begin position="186"/>
        <end position="208"/>
    </location>
</feature>
<comment type="caution">
    <text evidence="3">The sequence shown here is derived from an EMBL/GenBank/DDBJ whole genome shotgun (WGS) entry which is preliminary data.</text>
</comment>
<feature type="signal peptide" evidence="2">
    <location>
        <begin position="1"/>
        <end position="24"/>
    </location>
</feature>
<accession>A0A1G2T303</accession>
<evidence type="ECO:0000313" key="4">
    <source>
        <dbReference type="Proteomes" id="UP000178612"/>
    </source>
</evidence>
<reference evidence="3 4" key="1">
    <citation type="journal article" date="2016" name="Nat. Commun.">
        <title>Thousands of microbial genomes shed light on interconnected biogeochemical processes in an aquifer system.</title>
        <authorList>
            <person name="Anantharaman K."/>
            <person name="Brown C.T."/>
            <person name="Hug L.A."/>
            <person name="Sharon I."/>
            <person name="Castelle C.J."/>
            <person name="Probst A.J."/>
            <person name="Thomas B.C."/>
            <person name="Singh A."/>
            <person name="Wilkins M.J."/>
            <person name="Karaoz U."/>
            <person name="Brodie E.L."/>
            <person name="Williams K.H."/>
            <person name="Hubbard S.S."/>
            <person name="Banfield J.F."/>
        </authorList>
    </citation>
    <scope>NUCLEOTIDE SEQUENCE [LARGE SCALE GENOMIC DNA]</scope>
</reference>
<evidence type="ECO:0000256" key="2">
    <source>
        <dbReference type="SAM" id="SignalP"/>
    </source>
</evidence>
<evidence type="ECO:0000256" key="1">
    <source>
        <dbReference type="SAM" id="Phobius"/>
    </source>
</evidence>
<feature type="chain" id="PRO_5009584529" evidence="2">
    <location>
        <begin position="25"/>
        <end position="222"/>
    </location>
</feature>
<organism evidence="3 4">
    <name type="scientific">Candidatus Zambryskibacteria bacterium RIFCSPHIGHO2_01_FULL_49_18</name>
    <dbReference type="NCBI Taxonomy" id="1802740"/>
    <lineage>
        <taxon>Bacteria</taxon>
        <taxon>Candidatus Zambryskiibacteriota</taxon>
    </lineage>
</organism>
<protein>
    <submittedName>
        <fullName evidence="3">Uncharacterized protein</fullName>
    </submittedName>
</protein>
<keyword evidence="1" id="KW-0472">Membrane</keyword>
<keyword evidence="1" id="KW-1133">Transmembrane helix</keyword>
<name>A0A1G2T303_9BACT</name>
<dbReference type="AlphaFoldDB" id="A0A1G2T303"/>
<gene>
    <name evidence="3" type="ORF">A2758_00115</name>
</gene>
<dbReference type="EMBL" id="MHVJ01000011">
    <property type="protein sequence ID" value="OHA91512.1"/>
    <property type="molecule type" value="Genomic_DNA"/>
</dbReference>
<sequence>MVLSLRKTFLVAVIFTLAAGTAQAATLDYLLISLAYDSAKPEDQAFEVIDVEQRVIEQTEIQSAETGTYKLSLLNGDSEIAKEFFAVIKRGENDIYEVVGSDGESFAEMPAPSRQVFTIPVLLTGNISVSDSILQISNSENNQVLLSKRLDDIPLQISQAKEFNLLQPEEPFPTLPAFHEEKNKNWLWIDLIALVVLAAIVASIVWAIKAIRRRIKSNKEIP</sequence>
<evidence type="ECO:0000313" key="3">
    <source>
        <dbReference type="EMBL" id="OHA91512.1"/>
    </source>
</evidence>
<keyword evidence="2" id="KW-0732">Signal</keyword>
<keyword evidence="1" id="KW-0812">Transmembrane</keyword>
<proteinExistence type="predicted"/>